<name>A0AA37P0R0_9BACT</name>
<dbReference type="PANTHER" id="PTHR46098">
    <property type="entry name" value="TRNA (CYTOSINE(38)-C(5))-METHYLTRANSFERASE"/>
    <property type="match status" value="1"/>
</dbReference>
<gene>
    <name evidence="9" type="ORF">CE91St16_28230</name>
</gene>
<dbReference type="GO" id="GO:0003886">
    <property type="term" value="F:DNA (cytosine-5-)-methyltransferase activity"/>
    <property type="evidence" value="ECO:0007669"/>
    <property type="project" value="UniProtKB-EC"/>
</dbReference>
<dbReference type="NCBIfam" id="TIGR00675">
    <property type="entry name" value="dcm"/>
    <property type="match status" value="1"/>
</dbReference>
<dbReference type="GO" id="GO:0032259">
    <property type="term" value="P:methylation"/>
    <property type="evidence" value="ECO:0007669"/>
    <property type="project" value="UniProtKB-KW"/>
</dbReference>
<dbReference type="GO" id="GO:0009307">
    <property type="term" value="P:DNA restriction-modification system"/>
    <property type="evidence" value="ECO:0007669"/>
    <property type="project" value="UniProtKB-KW"/>
</dbReference>
<dbReference type="RefSeq" id="WP_244076882.1">
    <property type="nucleotide sequence ID" value="NZ_AP025581.1"/>
</dbReference>
<dbReference type="Proteomes" id="UP001055105">
    <property type="component" value="Unassembled WGS sequence"/>
</dbReference>
<proteinExistence type="inferred from homology"/>
<feature type="active site" evidence="6">
    <location>
        <position position="73"/>
    </location>
</feature>
<dbReference type="EC" id="2.1.1.37" evidence="8"/>
<evidence type="ECO:0000256" key="6">
    <source>
        <dbReference type="PROSITE-ProRule" id="PRU01016"/>
    </source>
</evidence>
<evidence type="ECO:0000313" key="10">
    <source>
        <dbReference type="Proteomes" id="UP001055105"/>
    </source>
</evidence>
<comment type="caution">
    <text evidence="9">The sequence shown here is derived from an EMBL/GenBank/DDBJ whole genome shotgun (WGS) entry which is preliminary data.</text>
</comment>
<dbReference type="Gene3D" id="3.40.50.150">
    <property type="entry name" value="Vaccinia Virus protein VP39"/>
    <property type="match status" value="1"/>
</dbReference>
<evidence type="ECO:0000256" key="2">
    <source>
        <dbReference type="ARBA" id="ARBA00022679"/>
    </source>
</evidence>
<dbReference type="InterPro" id="IPR050750">
    <property type="entry name" value="C5-MTase"/>
</dbReference>
<organism evidence="9 10">
    <name type="scientific">Alistipes finegoldii</name>
    <dbReference type="NCBI Taxonomy" id="214856"/>
    <lineage>
        <taxon>Bacteria</taxon>
        <taxon>Pseudomonadati</taxon>
        <taxon>Bacteroidota</taxon>
        <taxon>Bacteroidia</taxon>
        <taxon>Bacteroidales</taxon>
        <taxon>Rikenellaceae</taxon>
        <taxon>Alistipes</taxon>
    </lineage>
</organism>
<evidence type="ECO:0000256" key="3">
    <source>
        <dbReference type="ARBA" id="ARBA00022691"/>
    </source>
</evidence>
<evidence type="ECO:0000256" key="1">
    <source>
        <dbReference type="ARBA" id="ARBA00022603"/>
    </source>
</evidence>
<dbReference type="Pfam" id="PF00145">
    <property type="entry name" value="DNA_methylase"/>
    <property type="match status" value="2"/>
</dbReference>
<dbReference type="Gene3D" id="3.90.120.10">
    <property type="entry name" value="DNA Methylase, subunit A, domain 2"/>
    <property type="match status" value="1"/>
</dbReference>
<comment type="similarity">
    <text evidence="6 7">Belongs to the class I-like SAM-binding methyltransferase superfamily. C5-methyltransferase family.</text>
</comment>
<evidence type="ECO:0000256" key="7">
    <source>
        <dbReference type="RuleBase" id="RU000416"/>
    </source>
</evidence>
<dbReference type="AlphaFoldDB" id="A0AA37P0R0"/>
<dbReference type="PROSITE" id="PS51679">
    <property type="entry name" value="SAM_MT_C5"/>
    <property type="match status" value="1"/>
</dbReference>
<comment type="catalytic activity">
    <reaction evidence="5 8">
        <text>a 2'-deoxycytidine in DNA + S-adenosyl-L-methionine = a 5-methyl-2'-deoxycytidine in DNA + S-adenosyl-L-homocysteine + H(+)</text>
        <dbReference type="Rhea" id="RHEA:13681"/>
        <dbReference type="Rhea" id="RHEA-COMP:11369"/>
        <dbReference type="Rhea" id="RHEA-COMP:11370"/>
        <dbReference type="ChEBI" id="CHEBI:15378"/>
        <dbReference type="ChEBI" id="CHEBI:57856"/>
        <dbReference type="ChEBI" id="CHEBI:59789"/>
        <dbReference type="ChEBI" id="CHEBI:85452"/>
        <dbReference type="ChEBI" id="CHEBI:85454"/>
        <dbReference type="EC" id="2.1.1.37"/>
    </reaction>
</comment>
<evidence type="ECO:0000256" key="5">
    <source>
        <dbReference type="ARBA" id="ARBA00047422"/>
    </source>
</evidence>
<keyword evidence="4" id="KW-0680">Restriction system</keyword>
<dbReference type="InterPro" id="IPR001525">
    <property type="entry name" value="C5_MeTfrase"/>
</dbReference>
<dbReference type="EMBL" id="BQOL01000002">
    <property type="protein sequence ID" value="GKI19915.1"/>
    <property type="molecule type" value="Genomic_DNA"/>
</dbReference>
<keyword evidence="3 6" id="KW-0949">S-adenosyl-L-methionine</keyword>
<dbReference type="PANTHER" id="PTHR46098:SF1">
    <property type="entry name" value="TRNA (CYTOSINE(38)-C(5))-METHYLTRANSFERASE"/>
    <property type="match status" value="1"/>
</dbReference>
<dbReference type="PROSITE" id="PS00094">
    <property type="entry name" value="C5_MTASE_1"/>
    <property type="match status" value="1"/>
</dbReference>
<evidence type="ECO:0000256" key="8">
    <source>
        <dbReference type="RuleBase" id="RU000417"/>
    </source>
</evidence>
<reference evidence="9" key="1">
    <citation type="submission" date="2022-01" db="EMBL/GenBank/DDBJ databases">
        <title>Novel bile acid biosynthetic pathways are enriched in the microbiome of centenarians.</title>
        <authorList>
            <person name="Sato Y."/>
            <person name="Atarashi K."/>
            <person name="Plichta R.D."/>
            <person name="Arai Y."/>
            <person name="Sasajima S."/>
            <person name="Kearney M.S."/>
            <person name="Suda W."/>
            <person name="Takeshita K."/>
            <person name="Sasaki T."/>
            <person name="Okamoto S."/>
            <person name="Skelly N.A."/>
            <person name="Okamura Y."/>
            <person name="Vlamakis H."/>
            <person name="Li Y."/>
            <person name="Tanoue T."/>
            <person name="Takei H."/>
            <person name="Nittono H."/>
            <person name="Narushima S."/>
            <person name="Irie J."/>
            <person name="Itoh H."/>
            <person name="Moriya K."/>
            <person name="Sugiura Y."/>
            <person name="Suematsu M."/>
            <person name="Moritoki N."/>
            <person name="Shibata S."/>
            <person name="Littman R.D."/>
            <person name="Fischbach A.M."/>
            <person name="Uwamino Y."/>
            <person name="Inoue T."/>
            <person name="Honda A."/>
            <person name="Hattori M."/>
            <person name="Murai T."/>
            <person name="Xavier J.R."/>
            <person name="Hirose N."/>
            <person name="Honda K."/>
        </authorList>
    </citation>
    <scope>NUCLEOTIDE SEQUENCE</scope>
    <source>
        <strain evidence="9">CE91-St16</strain>
    </source>
</reference>
<dbReference type="InterPro" id="IPR029063">
    <property type="entry name" value="SAM-dependent_MTases_sf"/>
</dbReference>
<evidence type="ECO:0000313" key="9">
    <source>
        <dbReference type="EMBL" id="GKI19915.1"/>
    </source>
</evidence>
<dbReference type="PRINTS" id="PR00105">
    <property type="entry name" value="C5METTRFRASE"/>
</dbReference>
<accession>A0AA37P0R0</accession>
<keyword evidence="2 6" id="KW-0808">Transferase</keyword>
<sequence>MNLLELFSGIGGFSLGLRQAGFTFDKVYFSEIDRHAVANFKRNFPHAQHVGSVCDITGTSIERPDIITFGSPCQNFSVAGNGLGLQGAESSLIRYAIKAIDYFRPDIFIWENVKGVLFERHCRDFWAIVKALADIGLYQIEWQLLNTAWVLPQNRERIYLVGRLAEKCRDKVFPVCESVFSPEKESGNNRESKDCCGTLIKTYGRTANWVTYVLQLQRGEQFDGKLRAIHEGQLRLLTETECERLQGFPDGFTRYGVYDGEVREISRTQRYSLLGNAVSPPIVERVAARIKQTTLL</sequence>
<dbReference type="SUPFAM" id="SSF53335">
    <property type="entry name" value="S-adenosyl-L-methionine-dependent methyltransferases"/>
    <property type="match status" value="1"/>
</dbReference>
<keyword evidence="1 6" id="KW-0489">Methyltransferase</keyword>
<protein>
    <recommendedName>
        <fullName evidence="8">Cytosine-specific methyltransferase</fullName>
        <ecNumber evidence="8">2.1.1.37</ecNumber>
    </recommendedName>
</protein>
<dbReference type="InterPro" id="IPR018117">
    <property type="entry name" value="C5_DNA_meth_AS"/>
</dbReference>
<evidence type="ECO:0000256" key="4">
    <source>
        <dbReference type="ARBA" id="ARBA00022747"/>
    </source>
</evidence>